<evidence type="ECO:0000256" key="4">
    <source>
        <dbReference type="SAM" id="SignalP"/>
    </source>
</evidence>
<dbReference type="Proteomes" id="UP000516957">
    <property type="component" value="Unassembled WGS sequence"/>
</dbReference>
<reference evidence="5 6" key="1">
    <citation type="submission" date="2020-07" db="EMBL/GenBank/DDBJ databases">
        <title>Sequencing the genomes of 1000 actinobacteria strains.</title>
        <authorList>
            <person name="Klenk H.-P."/>
        </authorList>
    </citation>
    <scope>NUCLEOTIDE SEQUENCE [LARGE SCALE GENOMIC DNA]</scope>
    <source>
        <strain evidence="5 6">DSM 18965</strain>
    </source>
</reference>
<organism evidence="5 6">
    <name type="scientific">Nocardioides marinisabuli</name>
    <dbReference type="NCBI Taxonomy" id="419476"/>
    <lineage>
        <taxon>Bacteria</taxon>
        <taxon>Bacillati</taxon>
        <taxon>Actinomycetota</taxon>
        <taxon>Actinomycetes</taxon>
        <taxon>Propionibacteriales</taxon>
        <taxon>Nocardioidaceae</taxon>
        <taxon>Nocardioides</taxon>
    </lineage>
</organism>
<dbReference type="InterPro" id="IPR006059">
    <property type="entry name" value="SBP"/>
</dbReference>
<comment type="caution">
    <text evidence="5">The sequence shown here is derived from an EMBL/GenBank/DDBJ whole genome shotgun (WGS) entry which is preliminary data.</text>
</comment>
<dbReference type="GO" id="GO:0055052">
    <property type="term" value="C:ATP-binding cassette (ABC) transporter complex, substrate-binding subunit-containing"/>
    <property type="evidence" value="ECO:0007669"/>
    <property type="project" value="TreeGrafter"/>
</dbReference>
<protein>
    <submittedName>
        <fullName evidence="5">Multiple sugar transport system substrate-binding protein</fullName>
    </submittedName>
</protein>
<sequence length="424" mass="45449">MRSRTTGALAALAVTAAVSLSACGGGGNAADGTTELKLLTPIFEGESGKQVLEEELLPQFEKENPGVTVSVDYTDYGSLNEKLTTSIASGLVPDVMMMGVGWIEGFADKGVLQGLGEFGIDYDELSDEVTAEVLDAGMWEDELYAVPIMLDTRIGIARKDLLAEAGFDEPPADWEEMREYAVALTERDGDKLQQAGLDVMTLDPRQMFEVLLFSNGGSLFNDDLSAPAFNSPEGVEALQYVVDLVREDRVEDIGYSSADVDTYPVVNGRAAMMIGHNDVWVKAQASNPKVAEQLVPFMVDGTEEAMFHGGTLVAMSARSQEKEAAAALLEFLTSAEASLAASEQRGNVPARTELLESDYVQSNPMVQFAMENLDKAHPEGGVPEWLEIRGDFAAAVEAALLGQKTPQEALDDLAADAQAAMDRS</sequence>
<feature type="chain" id="PRO_5039631322" evidence="4">
    <location>
        <begin position="25"/>
        <end position="424"/>
    </location>
</feature>
<dbReference type="PANTHER" id="PTHR30061">
    <property type="entry name" value="MALTOSE-BINDING PERIPLASMIC PROTEIN"/>
    <property type="match status" value="1"/>
</dbReference>
<dbReference type="CDD" id="cd14748">
    <property type="entry name" value="PBP2_UgpB"/>
    <property type="match status" value="1"/>
</dbReference>
<evidence type="ECO:0000256" key="3">
    <source>
        <dbReference type="ARBA" id="ARBA00022729"/>
    </source>
</evidence>
<feature type="signal peptide" evidence="4">
    <location>
        <begin position="1"/>
        <end position="24"/>
    </location>
</feature>
<dbReference type="RefSeq" id="WP_179615602.1">
    <property type="nucleotide sequence ID" value="NZ_CP059163.1"/>
</dbReference>
<keyword evidence="6" id="KW-1185">Reference proteome</keyword>
<name>A0A7Y9F1H7_9ACTN</name>
<keyword evidence="3 4" id="KW-0732">Signal</keyword>
<evidence type="ECO:0000256" key="1">
    <source>
        <dbReference type="ARBA" id="ARBA00008520"/>
    </source>
</evidence>
<keyword evidence="2" id="KW-0813">Transport</keyword>
<dbReference type="AlphaFoldDB" id="A0A7Y9F1H7"/>
<proteinExistence type="inferred from homology"/>
<dbReference type="GO" id="GO:0015768">
    <property type="term" value="P:maltose transport"/>
    <property type="evidence" value="ECO:0007669"/>
    <property type="project" value="TreeGrafter"/>
</dbReference>
<keyword evidence="5" id="KW-0762">Sugar transport</keyword>
<evidence type="ECO:0000313" key="6">
    <source>
        <dbReference type="Proteomes" id="UP000516957"/>
    </source>
</evidence>
<evidence type="ECO:0000256" key="2">
    <source>
        <dbReference type="ARBA" id="ARBA00022448"/>
    </source>
</evidence>
<dbReference type="Pfam" id="PF01547">
    <property type="entry name" value="SBP_bac_1"/>
    <property type="match status" value="1"/>
</dbReference>
<dbReference type="Gene3D" id="3.40.190.10">
    <property type="entry name" value="Periplasmic binding protein-like II"/>
    <property type="match status" value="2"/>
</dbReference>
<gene>
    <name evidence="5" type="ORF">BKA08_002151</name>
</gene>
<dbReference type="EMBL" id="JACCBE010000001">
    <property type="protein sequence ID" value="NYD57913.1"/>
    <property type="molecule type" value="Genomic_DNA"/>
</dbReference>
<dbReference type="PROSITE" id="PS51257">
    <property type="entry name" value="PROKAR_LIPOPROTEIN"/>
    <property type="match status" value="1"/>
</dbReference>
<evidence type="ECO:0000313" key="5">
    <source>
        <dbReference type="EMBL" id="NYD57913.1"/>
    </source>
</evidence>
<comment type="similarity">
    <text evidence="1">Belongs to the bacterial solute-binding protein 1 family.</text>
</comment>
<dbReference type="GO" id="GO:0042956">
    <property type="term" value="P:maltodextrin transmembrane transport"/>
    <property type="evidence" value="ECO:0007669"/>
    <property type="project" value="TreeGrafter"/>
</dbReference>
<dbReference type="SUPFAM" id="SSF53850">
    <property type="entry name" value="Periplasmic binding protein-like II"/>
    <property type="match status" value="1"/>
</dbReference>
<dbReference type="PANTHER" id="PTHR30061:SF50">
    <property type="entry name" value="MALTOSE_MALTODEXTRIN-BINDING PERIPLASMIC PROTEIN"/>
    <property type="match status" value="1"/>
</dbReference>
<dbReference type="GO" id="GO:1901982">
    <property type="term" value="F:maltose binding"/>
    <property type="evidence" value="ECO:0007669"/>
    <property type="project" value="TreeGrafter"/>
</dbReference>
<accession>A0A7Y9F1H7</accession>